<organism evidence="3 4">
    <name type="scientific">Iningainema tapete BLCC-T55</name>
    <dbReference type="NCBI Taxonomy" id="2748662"/>
    <lineage>
        <taxon>Bacteria</taxon>
        <taxon>Bacillati</taxon>
        <taxon>Cyanobacteriota</taxon>
        <taxon>Cyanophyceae</taxon>
        <taxon>Nostocales</taxon>
        <taxon>Scytonemataceae</taxon>
        <taxon>Iningainema tapete</taxon>
    </lineage>
</organism>
<comment type="caution">
    <text evidence="3">The sequence shown here is derived from an EMBL/GenBank/DDBJ whole genome shotgun (WGS) entry which is preliminary data.</text>
</comment>
<feature type="transmembrane region" description="Helical" evidence="1">
    <location>
        <begin position="318"/>
        <end position="336"/>
    </location>
</feature>
<feature type="transmembrane region" description="Helical" evidence="1">
    <location>
        <begin position="411"/>
        <end position="428"/>
    </location>
</feature>
<evidence type="ECO:0000313" key="3">
    <source>
        <dbReference type="EMBL" id="MBD2772974.1"/>
    </source>
</evidence>
<keyword evidence="1" id="KW-0812">Transmembrane</keyword>
<dbReference type="InterPro" id="IPR038731">
    <property type="entry name" value="RgtA/B/C-like"/>
</dbReference>
<feature type="transmembrane region" description="Helical" evidence="1">
    <location>
        <begin position="96"/>
        <end position="117"/>
    </location>
</feature>
<proteinExistence type="predicted"/>
<feature type="transmembrane region" description="Helical" evidence="1">
    <location>
        <begin position="356"/>
        <end position="375"/>
    </location>
</feature>
<keyword evidence="1" id="KW-1133">Transmembrane helix</keyword>
<dbReference type="RefSeq" id="WP_190828192.1">
    <property type="nucleotide sequence ID" value="NZ_CAWPPI010000048.1"/>
</dbReference>
<feature type="transmembrane region" description="Helical" evidence="1">
    <location>
        <begin position="152"/>
        <end position="170"/>
    </location>
</feature>
<name>A0A8J6XD57_9CYAN</name>
<dbReference type="EMBL" id="JACXAE010000048">
    <property type="protein sequence ID" value="MBD2772974.1"/>
    <property type="molecule type" value="Genomic_DNA"/>
</dbReference>
<evidence type="ECO:0000313" key="4">
    <source>
        <dbReference type="Proteomes" id="UP000629098"/>
    </source>
</evidence>
<reference evidence="3" key="1">
    <citation type="submission" date="2020-09" db="EMBL/GenBank/DDBJ databases">
        <title>Iningainema tapete sp. nov. (Scytonemataceae, Cyanobacteria) from greenhouses in central Florida (USA) produces two types of nodularin with biosynthetic potential for microcystin-LR and anabaenopeptins.</title>
        <authorList>
            <person name="Berthold D.E."/>
            <person name="Lefler F.W."/>
            <person name="Huang I.-S."/>
            <person name="Abdulla H."/>
            <person name="Zimba P.V."/>
            <person name="Laughinghouse H.D. IV."/>
        </authorList>
    </citation>
    <scope>NUCLEOTIDE SEQUENCE</scope>
    <source>
        <strain evidence="3">BLCCT55</strain>
    </source>
</reference>
<sequence>MAHTAKTNLPGGDQPLVKGSLIDPWLVAVLVCFVIFSFATWGKIELPIIDIGREVEISARLLTGQVLYRDIATYYGPLSYYINALALFIFGQRLEVFYAVALFLALVATLLFYRLALRLTNAHWAALSTICMLIYCAIGAGIFYFIVPYSYGTVYATVLCLLAITALDNFTHKGKTIWLIVAAIACGLALLAKQEYGVAALAGVLVGSNLYRPQNLRTRVWRSLIIILITTACVFIPFYLLAQQASWETLRSSLFPVGQISVMNRSNLFQVSPAKTIHIWWDTFKYFFASSLVVLLSLIAAHWLLKPRWIKIPKSLKDLAYVLIAFALTAIIFKSLKTWVFHTETINENYVNVNIFQSLSNLSWCLPVFVAWFAFKRPQLPQYKHAPLLWTLLVFTLLLNARWLFYINFYGLYATTVILLFFTLLYYSTQRLSKLVWNYLLICLLIAGGSHLLGLTKQHYAVNSDYGTFSNRSAALTRAFNQTIQAIKANGATSVLVLPEGNLLNFLTGTHSPSRELTFLPVALPTSADEKEFIQSMQANPPELIVYVDRRFPEWGYKSFAEFNPLVDKWITQQHRLIHTFRKDRGVIRIFANTEKPGFSKKPGF</sequence>
<evidence type="ECO:0000256" key="1">
    <source>
        <dbReference type="SAM" id="Phobius"/>
    </source>
</evidence>
<feature type="transmembrane region" description="Helical" evidence="1">
    <location>
        <begin position="71"/>
        <end position="90"/>
    </location>
</feature>
<gene>
    <name evidence="3" type="ORF">ICL16_13040</name>
</gene>
<feature type="transmembrane region" description="Helical" evidence="1">
    <location>
        <begin position="220"/>
        <end position="242"/>
    </location>
</feature>
<dbReference type="Proteomes" id="UP000629098">
    <property type="component" value="Unassembled WGS sequence"/>
</dbReference>
<feature type="transmembrane region" description="Helical" evidence="1">
    <location>
        <begin position="124"/>
        <end position="146"/>
    </location>
</feature>
<evidence type="ECO:0000259" key="2">
    <source>
        <dbReference type="Pfam" id="PF13231"/>
    </source>
</evidence>
<accession>A0A8J6XD57</accession>
<keyword evidence="1" id="KW-0472">Membrane</keyword>
<feature type="transmembrane region" description="Helical" evidence="1">
    <location>
        <begin position="177"/>
        <end position="192"/>
    </location>
</feature>
<dbReference type="Pfam" id="PF13231">
    <property type="entry name" value="PMT_2"/>
    <property type="match status" value="1"/>
</dbReference>
<dbReference type="AlphaFoldDB" id="A0A8J6XD57"/>
<feature type="transmembrane region" description="Helical" evidence="1">
    <location>
        <begin position="25"/>
        <end position="44"/>
    </location>
</feature>
<feature type="transmembrane region" description="Helical" evidence="1">
    <location>
        <begin position="286"/>
        <end position="306"/>
    </location>
</feature>
<protein>
    <submittedName>
        <fullName evidence="3">Glycosyltransferase family 39 protein</fullName>
    </submittedName>
</protein>
<keyword evidence="4" id="KW-1185">Reference proteome</keyword>
<feature type="domain" description="Glycosyltransferase RgtA/B/C/D-like" evidence="2">
    <location>
        <begin position="77"/>
        <end position="232"/>
    </location>
</feature>
<feature type="transmembrane region" description="Helical" evidence="1">
    <location>
        <begin position="435"/>
        <end position="455"/>
    </location>
</feature>